<evidence type="ECO:0000313" key="1">
    <source>
        <dbReference type="EMBL" id="SHF67399.1"/>
    </source>
</evidence>
<dbReference type="STRING" id="1122133.SAMN02745157_2714"/>
<proteinExistence type="predicted"/>
<sequence>MLWEAGLGPNWAGHPPSGLCFPSEHAVWAARATSPTCRNAATIPHIGSFLWYDCTDGRRAIGGTAALEFVVSRLPLCCCLSSVGCATGGAVAWPCPVDAA</sequence>
<organism evidence="1 2">
    <name type="scientific">Kaistia soli DSM 19436</name>
    <dbReference type="NCBI Taxonomy" id="1122133"/>
    <lineage>
        <taxon>Bacteria</taxon>
        <taxon>Pseudomonadati</taxon>
        <taxon>Pseudomonadota</taxon>
        <taxon>Alphaproteobacteria</taxon>
        <taxon>Hyphomicrobiales</taxon>
        <taxon>Kaistiaceae</taxon>
        <taxon>Kaistia</taxon>
    </lineage>
</organism>
<keyword evidence="2" id="KW-1185">Reference proteome</keyword>
<dbReference type="AlphaFoldDB" id="A0A1M5DK71"/>
<name>A0A1M5DK71_9HYPH</name>
<gene>
    <name evidence="1" type="ORF">SAMN02745157_2714</name>
</gene>
<dbReference type="Proteomes" id="UP000184485">
    <property type="component" value="Unassembled WGS sequence"/>
</dbReference>
<reference evidence="1 2" key="1">
    <citation type="submission" date="2016-11" db="EMBL/GenBank/DDBJ databases">
        <authorList>
            <person name="Jaros S."/>
            <person name="Januszkiewicz K."/>
            <person name="Wedrychowicz H."/>
        </authorList>
    </citation>
    <scope>NUCLEOTIDE SEQUENCE [LARGE SCALE GENOMIC DNA]</scope>
    <source>
        <strain evidence="1 2">DSM 19436</strain>
    </source>
</reference>
<accession>A0A1M5DK71</accession>
<protein>
    <submittedName>
        <fullName evidence="1">Uncharacterized protein</fullName>
    </submittedName>
</protein>
<dbReference type="EMBL" id="FQUP01000002">
    <property type="protein sequence ID" value="SHF67399.1"/>
    <property type="molecule type" value="Genomic_DNA"/>
</dbReference>
<evidence type="ECO:0000313" key="2">
    <source>
        <dbReference type="Proteomes" id="UP000184485"/>
    </source>
</evidence>